<dbReference type="HOGENOM" id="CLU_805627_0_0_2"/>
<dbReference type="PANTHER" id="PTHR45947">
    <property type="entry name" value="SULFOQUINOVOSYL TRANSFERASE SQD2"/>
    <property type="match status" value="1"/>
</dbReference>
<protein>
    <submittedName>
        <fullName evidence="1 4">Glycosyltransferase</fullName>
    </submittedName>
    <submittedName>
        <fullName evidence="2">Hexosyltransferase</fullName>
    </submittedName>
</protein>
<dbReference type="eggNOG" id="arCOG06114">
    <property type="taxonomic scope" value="Archaea"/>
</dbReference>
<dbReference type="Pfam" id="PF13692">
    <property type="entry name" value="Glyco_trans_1_4"/>
    <property type="match status" value="1"/>
</dbReference>
<dbReference type="PANTHER" id="PTHR45947:SF3">
    <property type="entry name" value="SULFOQUINOVOSYL TRANSFERASE SQD2"/>
    <property type="match status" value="1"/>
</dbReference>
<dbReference type="OrthoDB" id="298017at2157"/>
<dbReference type="Gene3D" id="3.40.50.2000">
    <property type="entry name" value="Glycogen Phosphorylase B"/>
    <property type="match status" value="2"/>
</dbReference>
<dbReference type="EMBL" id="CP001868">
    <property type="protein sequence ID" value="AFK19293.1"/>
    <property type="molecule type" value="Genomic_DNA"/>
</dbReference>
<dbReference type="InterPro" id="IPR050194">
    <property type="entry name" value="Glycosyltransferase_grp1"/>
</dbReference>
<dbReference type="Proteomes" id="UP000027075">
    <property type="component" value="Chromosome"/>
</dbReference>
<reference evidence="1 5" key="2">
    <citation type="journal article" date="2012" name="J. Bacteriol.">
        <title>Complete genome sequence of the metabolically versatile halophilic archaeon Haloferax mediterranei, a poly(3-hydroxybutyrate-co-3-hydroxyvalerate) producer.</title>
        <authorList>
            <person name="Han J."/>
            <person name="Zhang F."/>
            <person name="Hou J."/>
            <person name="Liu X."/>
            <person name="Li M."/>
            <person name="Liu H."/>
            <person name="Cai L."/>
            <person name="Zhang B."/>
            <person name="Chen Y."/>
            <person name="Zhou J."/>
            <person name="Hu S."/>
            <person name="Xiang H."/>
        </authorList>
    </citation>
    <scope>NUCLEOTIDE SEQUENCE [LARGE SCALE GENOMIC DNA]</scope>
    <source>
        <strain evidence="5">ATCC 33500 / DSM 1411 / JCM 8866 / NBRC 14739 / NCIMB 2177 / R-4</strain>
        <strain evidence="1">CGMCC 1.2087</strain>
    </source>
</reference>
<evidence type="ECO:0000313" key="6">
    <source>
        <dbReference type="Proteomes" id="UP000011603"/>
    </source>
</evidence>
<proteinExistence type="predicted"/>
<dbReference type="GeneID" id="40156944"/>
<reference evidence="4 8" key="6">
    <citation type="submission" date="2019-04" db="EMBL/GenBank/DDBJ databases">
        <title>Methylomes of two halophilic Archaea, Haloarcula marismortui and Haloferax mediterranei.</title>
        <authorList>
            <person name="DasSarma S."/>
            <person name="DasSarma P."/>
            <person name="DasSarma S."/>
            <person name="Fomenkov A."/>
            <person name="Vincze T."/>
            <person name="Anton B.P."/>
            <person name="Roberts R.J."/>
        </authorList>
    </citation>
    <scope>NUCLEOTIDE SEQUENCE [LARGE SCALE GENOMIC DNA]</scope>
    <source>
        <strain evidence="4">ATCC 33500</strain>
        <strain evidence="8">ATCC 33500 / DSM 1411 / JCM 8866 / NBRC 14739 / NCIMB 2177 / R-4</strain>
    </source>
</reference>
<dbReference type="EMBL" id="AOLO01000002">
    <property type="protein sequence ID" value="EMA04518.1"/>
    <property type="molecule type" value="Genomic_DNA"/>
</dbReference>
<evidence type="ECO:0000313" key="3">
    <source>
        <dbReference type="EMBL" id="EMA04518.1"/>
    </source>
</evidence>
<name>I3R4Y3_HALMT</name>
<dbReference type="Proteomes" id="UP000011603">
    <property type="component" value="Unassembled WGS sequence"/>
</dbReference>
<accession>I3R4Y3</accession>
<keyword evidence="2" id="KW-0808">Transferase</keyword>
<evidence type="ECO:0000313" key="2">
    <source>
        <dbReference type="EMBL" id="AHZ21349.1"/>
    </source>
</evidence>
<dbReference type="SUPFAM" id="SSF53756">
    <property type="entry name" value="UDP-Glycosyltransferase/glycogen phosphorylase"/>
    <property type="match status" value="1"/>
</dbReference>
<evidence type="ECO:0000313" key="5">
    <source>
        <dbReference type="Proteomes" id="UP000006469"/>
    </source>
</evidence>
<dbReference type="AlphaFoldDB" id="I3R4Y3"/>
<dbReference type="KEGG" id="hme:HFX_1587"/>
<gene>
    <name evidence="1" type="ordered locus">HFX_1587</name>
    <name evidence="2" type="ORF">BM92_01180</name>
    <name evidence="3" type="ORF">C439_02547</name>
    <name evidence="4" type="ORF">E6P09_10965</name>
</gene>
<evidence type="ECO:0000313" key="7">
    <source>
        <dbReference type="Proteomes" id="UP000027075"/>
    </source>
</evidence>
<dbReference type="Proteomes" id="UP000299011">
    <property type="component" value="Chromosome"/>
</dbReference>
<dbReference type="STRING" id="523841.HFX_1587"/>
<evidence type="ECO:0000313" key="1">
    <source>
        <dbReference type="EMBL" id="AFK19293.1"/>
    </source>
</evidence>
<dbReference type="PATRIC" id="fig|523841.21.peg.514"/>
<sequence length="344" mass="37300">MDLDSARVAMLFQDPHPAHRGFAEAIGADLIDFRGFSPDILGDGIPADVVNGVRAPKYDVYLVEGSRPLYAALVNRVIRGSRLVYLCADHGLYSLGRDDFEGSSAVKSLVGRFGQPLVRTIGSRYIDGVVAVSDFAADFTRPIVGEDTPMAVSHPFVQPDVFEALGSVTPDIESKVAVTVGRPERYKGVDLLVEAWPMVRERHPEAELHVVGGGHPESYERTEGVTVRGYVEALEDAFGPASVYVQPSRMDTFPVSVLEAMRAGLPPVVTEATGTKSEARELDPSLVVEPTPSDIANGVATYFDRTTSERRRLSENASARGATFDAEPRQDAFRAAFASVLEEF</sequence>
<reference evidence="1" key="1">
    <citation type="journal article" date="2012" name="Appl. Environ. Microbiol.">
        <title>Identification of the haloarchaeal phasin (PhaP) that functions in polyhydroxyalkanoate accumulation and granule formation in Haloferax mediterranei.</title>
        <authorList>
            <person name="Cai S."/>
            <person name="Cai L."/>
            <person name="Liu H."/>
            <person name="Liu X."/>
            <person name="Han J."/>
            <person name="Zhou J."/>
            <person name="Xiang H."/>
        </authorList>
    </citation>
    <scope>NUCLEOTIDE SEQUENCE</scope>
    <source>
        <strain evidence="1">CGMCC 1.2087</strain>
    </source>
</reference>
<dbReference type="EMBL" id="CP007551">
    <property type="protein sequence ID" value="AHZ21349.1"/>
    <property type="molecule type" value="Genomic_DNA"/>
</dbReference>
<dbReference type="GO" id="GO:0016757">
    <property type="term" value="F:glycosyltransferase activity"/>
    <property type="evidence" value="ECO:0007669"/>
    <property type="project" value="TreeGrafter"/>
</dbReference>
<keyword evidence="6" id="KW-1185">Reference proteome</keyword>
<reference evidence="2 7" key="4">
    <citation type="submission" date="2014-04" db="EMBL/GenBank/DDBJ databases">
        <title>Transcriptional profiles of Haloferax mediterranei on the basis of nitrogen availability.</title>
        <authorList>
            <person name="Bautista V."/>
        </authorList>
    </citation>
    <scope>NUCLEOTIDE SEQUENCE [LARGE SCALE GENOMIC DNA]</scope>
    <source>
        <strain evidence="2">ATCC 33500</strain>
        <strain evidence="7">ATCC 33500 / DSM 1411 / JCM 8866 / NBRC 14739 / NCIMB 2177 / R-4</strain>
    </source>
</reference>
<dbReference type="CDD" id="cd03801">
    <property type="entry name" value="GT4_PimA-like"/>
    <property type="match status" value="1"/>
</dbReference>
<reference evidence="3 6" key="3">
    <citation type="journal article" date="2014" name="PLoS Genet.">
        <title>Phylogenetically driven sequencing of extremely halophilic archaea reveals strategies for static and dynamic osmo-response.</title>
        <authorList>
            <person name="Becker E.A."/>
            <person name="Seitzer P.M."/>
            <person name="Tritt A."/>
            <person name="Larsen D."/>
            <person name="Krusor M."/>
            <person name="Yao A.I."/>
            <person name="Wu D."/>
            <person name="Madern D."/>
            <person name="Eisen J.A."/>
            <person name="Darling A.E."/>
            <person name="Facciotti M.T."/>
        </authorList>
    </citation>
    <scope>NUCLEOTIDE SEQUENCE [LARGE SCALE GENOMIC DNA]</scope>
    <source>
        <strain evidence="3">ATCC 33500</strain>
        <strain evidence="6">ATCC 33500 / DSM 1411 / JCM 8866 / NBRC 14739 / NCIMB 2177 / R-4</strain>
    </source>
</reference>
<reference evidence="1" key="5">
    <citation type="submission" date="2014-05" db="EMBL/GenBank/DDBJ databases">
        <authorList>
            <person name="Wang L."/>
            <person name="Yang H."/>
            <person name="Xiang H."/>
        </authorList>
    </citation>
    <scope>NUCLEOTIDE SEQUENCE</scope>
    <source>
        <strain evidence="1">CGMCC 1.2087</strain>
    </source>
</reference>
<evidence type="ECO:0000313" key="4">
    <source>
        <dbReference type="EMBL" id="QCQ75760.1"/>
    </source>
</evidence>
<dbReference type="RefSeq" id="WP_004056868.1">
    <property type="nucleotide sequence ID" value="NC_017941.2"/>
</dbReference>
<organism evidence="1 5">
    <name type="scientific">Haloferax mediterranei (strain ATCC 33500 / DSM 1411 / JCM 8866 / NBRC 14739 / NCIMB 2177 / R-4)</name>
    <name type="common">Halobacterium mediterranei</name>
    <dbReference type="NCBI Taxonomy" id="523841"/>
    <lineage>
        <taxon>Archaea</taxon>
        <taxon>Methanobacteriati</taxon>
        <taxon>Methanobacteriota</taxon>
        <taxon>Stenosarchaea group</taxon>
        <taxon>Halobacteria</taxon>
        <taxon>Halobacteriales</taxon>
        <taxon>Haloferacaceae</taxon>
        <taxon>Haloferax</taxon>
    </lineage>
</organism>
<dbReference type="EMBL" id="CP039139">
    <property type="protein sequence ID" value="QCQ75760.1"/>
    <property type="molecule type" value="Genomic_DNA"/>
</dbReference>
<evidence type="ECO:0000313" key="8">
    <source>
        <dbReference type="Proteomes" id="UP000299011"/>
    </source>
</evidence>
<dbReference type="PaxDb" id="523841-HFX_1587"/>
<dbReference type="Proteomes" id="UP000006469">
    <property type="component" value="Chromosome"/>
</dbReference>